<dbReference type="AlphaFoldDB" id="A0A2G8JWP1"/>
<evidence type="ECO:0000256" key="12">
    <source>
        <dbReference type="ARBA" id="ARBA00047930"/>
    </source>
</evidence>
<dbReference type="InterPro" id="IPR005123">
    <property type="entry name" value="Oxoglu/Fe-dep_dioxygenase_dom"/>
</dbReference>
<feature type="domain" description="Fe2OG dioxygenase" evidence="14">
    <location>
        <begin position="641"/>
        <end position="734"/>
    </location>
</feature>
<evidence type="ECO:0000256" key="1">
    <source>
        <dbReference type="ARBA" id="ARBA00001961"/>
    </source>
</evidence>
<dbReference type="OrthoDB" id="69177at2759"/>
<feature type="chain" id="PRO_5013863021" description="procollagen-lysine 5-dioxygenase" evidence="13">
    <location>
        <begin position="20"/>
        <end position="734"/>
    </location>
</feature>
<proteinExistence type="predicted"/>
<name>A0A2G8JWP1_STIJA</name>
<dbReference type="Proteomes" id="UP000230750">
    <property type="component" value="Unassembled WGS sequence"/>
</dbReference>
<keyword evidence="5 13" id="KW-0732">Signal</keyword>
<gene>
    <name evidence="15" type="ORF">BSL78_23007</name>
</gene>
<evidence type="ECO:0000256" key="3">
    <source>
        <dbReference type="ARBA" id="ARBA00012264"/>
    </source>
</evidence>
<evidence type="ECO:0000256" key="9">
    <source>
        <dbReference type="ARBA" id="ARBA00023002"/>
    </source>
</evidence>
<dbReference type="PANTHER" id="PTHR10730">
    <property type="entry name" value="PROCOLLAGEN-LYSINE,2-OXOGLUTARATE 5-DIOXYGENASE/GLYCOSYLTRANSFERASE 25 FAMILY MEMBER"/>
    <property type="match status" value="1"/>
</dbReference>
<evidence type="ECO:0000256" key="6">
    <source>
        <dbReference type="ARBA" id="ARBA00022824"/>
    </source>
</evidence>
<reference evidence="15 16" key="1">
    <citation type="journal article" date="2017" name="PLoS Biol.">
        <title>The sea cucumber genome provides insights into morphological evolution and visceral regeneration.</title>
        <authorList>
            <person name="Zhang X."/>
            <person name="Sun L."/>
            <person name="Yuan J."/>
            <person name="Sun Y."/>
            <person name="Gao Y."/>
            <person name="Zhang L."/>
            <person name="Li S."/>
            <person name="Dai H."/>
            <person name="Hamel J.F."/>
            <person name="Liu C."/>
            <person name="Yu Y."/>
            <person name="Liu S."/>
            <person name="Lin W."/>
            <person name="Guo K."/>
            <person name="Jin S."/>
            <person name="Xu P."/>
            <person name="Storey K.B."/>
            <person name="Huan P."/>
            <person name="Zhang T."/>
            <person name="Zhou Y."/>
            <person name="Zhang J."/>
            <person name="Lin C."/>
            <person name="Li X."/>
            <person name="Xing L."/>
            <person name="Huo D."/>
            <person name="Sun M."/>
            <person name="Wang L."/>
            <person name="Mercier A."/>
            <person name="Li F."/>
            <person name="Yang H."/>
            <person name="Xiang J."/>
        </authorList>
    </citation>
    <scope>NUCLEOTIDE SEQUENCE [LARGE SCALE GENOMIC DNA]</scope>
    <source>
        <strain evidence="15">Shaxun</strain>
        <tissue evidence="15">Muscle</tissue>
    </source>
</reference>
<keyword evidence="8" id="KW-0223">Dioxygenase</keyword>
<keyword evidence="16" id="KW-1185">Reference proteome</keyword>
<accession>A0A2G8JWP1</accession>
<dbReference type="EC" id="1.14.11.4" evidence="3"/>
<keyword evidence="4" id="KW-0479">Metal-binding</keyword>
<organism evidence="15 16">
    <name type="scientific">Stichopus japonicus</name>
    <name type="common">Sea cucumber</name>
    <dbReference type="NCBI Taxonomy" id="307972"/>
    <lineage>
        <taxon>Eukaryota</taxon>
        <taxon>Metazoa</taxon>
        <taxon>Echinodermata</taxon>
        <taxon>Eleutherozoa</taxon>
        <taxon>Echinozoa</taxon>
        <taxon>Holothuroidea</taxon>
        <taxon>Aspidochirotacea</taxon>
        <taxon>Aspidochirotida</taxon>
        <taxon>Stichopodidae</taxon>
        <taxon>Apostichopus</taxon>
    </lineage>
</organism>
<dbReference type="GO" id="GO:0005783">
    <property type="term" value="C:endoplasmic reticulum"/>
    <property type="evidence" value="ECO:0007669"/>
    <property type="project" value="UniProtKB-SubCell"/>
</dbReference>
<dbReference type="Pfam" id="PF03171">
    <property type="entry name" value="2OG-FeII_Oxy"/>
    <property type="match status" value="1"/>
</dbReference>
<comment type="caution">
    <text evidence="15">The sequence shown here is derived from an EMBL/GenBank/DDBJ whole genome shotgun (WGS) entry which is preliminary data.</text>
</comment>
<dbReference type="Gene3D" id="2.60.120.620">
    <property type="entry name" value="q2cbj1_9rhob like domain"/>
    <property type="match status" value="1"/>
</dbReference>
<dbReference type="GO" id="GO:0008475">
    <property type="term" value="F:procollagen-lysine 5-dioxygenase activity"/>
    <property type="evidence" value="ECO:0007669"/>
    <property type="project" value="UniProtKB-EC"/>
</dbReference>
<dbReference type="GO" id="GO:0031418">
    <property type="term" value="F:L-ascorbic acid binding"/>
    <property type="evidence" value="ECO:0007669"/>
    <property type="project" value="UniProtKB-KW"/>
</dbReference>
<keyword evidence="9" id="KW-0560">Oxidoreductase</keyword>
<evidence type="ECO:0000256" key="5">
    <source>
        <dbReference type="ARBA" id="ARBA00022729"/>
    </source>
</evidence>
<comment type="catalytic activity">
    <reaction evidence="12">
        <text>L-lysyl-[collagen] + 2-oxoglutarate + O2 = (5R)-5-hydroxy-L-lysyl-[collagen] + succinate + CO2</text>
        <dbReference type="Rhea" id="RHEA:16569"/>
        <dbReference type="Rhea" id="RHEA-COMP:12751"/>
        <dbReference type="Rhea" id="RHEA-COMP:12752"/>
        <dbReference type="ChEBI" id="CHEBI:15379"/>
        <dbReference type="ChEBI" id="CHEBI:16526"/>
        <dbReference type="ChEBI" id="CHEBI:16810"/>
        <dbReference type="ChEBI" id="CHEBI:29969"/>
        <dbReference type="ChEBI" id="CHEBI:30031"/>
        <dbReference type="ChEBI" id="CHEBI:133442"/>
        <dbReference type="EC" id="1.14.11.4"/>
    </reaction>
</comment>
<dbReference type="Gene3D" id="3.90.550.10">
    <property type="entry name" value="Spore Coat Polysaccharide Biosynthesis Protein SpsA, Chain A"/>
    <property type="match status" value="1"/>
</dbReference>
<evidence type="ECO:0000256" key="10">
    <source>
        <dbReference type="ARBA" id="ARBA00023004"/>
    </source>
</evidence>
<keyword evidence="7" id="KW-0847">Vitamin C</keyword>
<keyword evidence="11" id="KW-0325">Glycoprotein</keyword>
<dbReference type="InterPro" id="IPR050757">
    <property type="entry name" value="Collagen_mod_GT25"/>
</dbReference>
<sequence length="734" mass="84966">MKTMAQYSFFILFIILLQAFGFDASSGSKADKEYELLVVTVATEETDGFKRFLRSTDKYDVNVKVVGMGEEWTGGDIVNWPGGGQKINLLKTALEEYKDRDDLILLFSDSYDVIFTTGAEEIIRKFQEMDANLVISAESSIWPDPTLASQYPEPEVGYPFVCSGLYMGYAPYFWSALTYRDIADKDDDQLFYTQLYLDSSRREEWKIKLDHVASLFMNLNGARDDVKLLFEGANSMLQNTKYRTVPAIIHGNGPSKLYLNQLGNYLANYWTQDKGCLACGEERIDLRTIEETEYPVVMLALFIEQQTPFIDEYFKNIEDFNYPKNKMHLYIHVNVMLHYHHAKNFAAKWENEYLSTTTVIPAYERSEGEARDEALNLCNEVECDYHFVIDSNVRLFNPEILKRLIEQNKPVIAPMVNIPDKLWSNFWGEVNLEGYYARSDDYVDIVKGNRKGVWNVPFVSTVYLIQGKRVRSPNTPSYVSAHMDPDMKICKDLRDQGIFMYVMNIYEAGRILNMDGVETSHLHNDLWQMSLNPKQWEEKYIHPGYWTAKDPDTDVELICPDVYLFPILSETFADHLVEEMENFGQWSNGGNQDTRLEGGYENVPTRDIHMNQIGYEKHWLYFLSHYVGPICEKLYWGYSGRHYAIMNFVVRYRPDEQPSLRPHHDSSTYTINIALNTQGKDYEGGGARFTRYNCSCIGLKKGWTLMHPGKLTHQHEGLPTTNGTRYIMISFIDP</sequence>
<evidence type="ECO:0000256" key="8">
    <source>
        <dbReference type="ARBA" id="ARBA00022964"/>
    </source>
</evidence>
<evidence type="ECO:0000313" key="16">
    <source>
        <dbReference type="Proteomes" id="UP000230750"/>
    </source>
</evidence>
<evidence type="ECO:0000256" key="7">
    <source>
        <dbReference type="ARBA" id="ARBA00022896"/>
    </source>
</evidence>
<dbReference type="EMBL" id="MRZV01001158">
    <property type="protein sequence ID" value="PIK40153.1"/>
    <property type="molecule type" value="Genomic_DNA"/>
</dbReference>
<evidence type="ECO:0000313" key="15">
    <source>
        <dbReference type="EMBL" id="PIK40153.1"/>
    </source>
</evidence>
<comment type="subcellular location">
    <subcellularLocation>
        <location evidence="2">Endoplasmic reticulum</location>
    </subcellularLocation>
</comment>
<evidence type="ECO:0000259" key="14">
    <source>
        <dbReference type="PROSITE" id="PS51471"/>
    </source>
</evidence>
<dbReference type="PROSITE" id="PS51471">
    <property type="entry name" value="FE2OG_OXY"/>
    <property type="match status" value="1"/>
</dbReference>
<dbReference type="InterPro" id="IPR029044">
    <property type="entry name" value="Nucleotide-diphossugar_trans"/>
</dbReference>
<evidence type="ECO:0000256" key="11">
    <source>
        <dbReference type="ARBA" id="ARBA00023180"/>
    </source>
</evidence>
<dbReference type="GO" id="GO:0005506">
    <property type="term" value="F:iron ion binding"/>
    <property type="evidence" value="ECO:0007669"/>
    <property type="project" value="InterPro"/>
</dbReference>
<evidence type="ECO:0000256" key="2">
    <source>
        <dbReference type="ARBA" id="ARBA00004240"/>
    </source>
</evidence>
<keyword evidence="6" id="KW-0256">Endoplasmic reticulum</keyword>
<comment type="cofactor">
    <cofactor evidence="1">
        <name>L-ascorbate</name>
        <dbReference type="ChEBI" id="CHEBI:38290"/>
    </cofactor>
</comment>
<feature type="signal peptide" evidence="13">
    <location>
        <begin position="1"/>
        <end position="19"/>
    </location>
</feature>
<dbReference type="PANTHER" id="PTHR10730:SF45">
    <property type="entry name" value="PROCOLLAGEN-LYSINE,2-OXOGLUTARATE 5-DIOXYGENASE"/>
    <property type="match status" value="1"/>
</dbReference>
<dbReference type="STRING" id="307972.A0A2G8JWP1"/>
<keyword evidence="10" id="KW-0408">Iron</keyword>
<evidence type="ECO:0000256" key="13">
    <source>
        <dbReference type="SAM" id="SignalP"/>
    </source>
</evidence>
<dbReference type="SMART" id="SM00702">
    <property type="entry name" value="P4Hc"/>
    <property type="match status" value="1"/>
</dbReference>
<dbReference type="InterPro" id="IPR006620">
    <property type="entry name" value="Pro_4_hyd_alph"/>
</dbReference>
<dbReference type="InterPro" id="IPR057589">
    <property type="entry name" value="GT_PLOD"/>
</dbReference>
<dbReference type="InterPro" id="IPR044861">
    <property type="entry name" value="IPNS-like_FE2OG_OXY"/>
</dbReference>
<dbReference type="Pfam" id="PF25342">
    <property type="entry name" value="GT_PLOD"/>
    <property type="match status" value="1"/>
</dbReference>
<evidence type="ECO:0000256" key="4">
    <source>
        <dbReference type="ARBA" id="ARBA00022723"/>
    </source>
</evidence>
<protein>
    <recommendedName>
        <fullName evidence="3">procollagen-lysine 5-dioxygenase</fullName>
        <ecNumber evidence="3">1.14.11.4</ecNumber>
    </recommendedName>
</protein>